<evidence type="ECO:0000259" key="3">
    <source>
        <dbReference type="Pfam" id="PF21074"/>
    </source>
</evidence>
<dbReference type="InterPro" id="IPR049056">
    <property type="entry name" value="NAD_Glu_DH_HM3"/>
</dbReference>
<dbReference type="InterPro" id="IPR028971">
    <property type="entry name" value="NAD-GDH_cat"/>
</dbReference>
<evidence type="ECO:0000256" key="1">
    <source>
        <dbReference type="ARBA" id="ARBA00023002"/>
    </source>
</evidence>
<dbReference type="SUPFAM" id="SSF53223">
    <property type="entry name" value="Aminoacid dehydrogenase-like, N-terminal domain"/>
    <property type="match status" value="1"/>
</dbReference>
<dbReference type="InterPro" id="IPR048381">
    <property type="entry name" value="GDH_C"/>
</dbReference>
<dbReference type="Pfam" id="PF21077">
    <property type="entry name" value="GDH_ACT3"/>
    <property type="match status" value="1"/>
</dbReference>
<dbReference type="Pfam" id="PF05088">
    <property type="entry name" value="Bac_GDH_CD"/>
    <property type="match status" value="1"/>
</dbReference>
<dbReference type="InterPro" id="IPR007780">
    <property type="entry name" value="NAD_Glu_DH_bac"/>
</dbReference>
<dbReference type="Pfam" id="PF21074">
    <property type="entry name" value="GDH_C"/>
    <property type="match status" value="1"/>
</dbReference>
<organism evidence="7 8">
    <name type="scientific">Cohaesibacter celericrescens</name>
    <dbReference type="NCBI Taxonomy" id="2067669"/>
    <lineage>
        <taxon>Bacteria</taxon>
        <taxon>Pseudomonadati</taxon>
        <taxon>Pseudomonadota</taxon>
        <taxon>Alphaproteobacteria</taxon>
        <taxon>Hyphomicrobiales</taxon>
        <taxon>Cohaesibacteraceae</taxon>
    </lineage>
</organism>
<dbReference type="InterPro" id="IPR049064">
    <property type="entry name" value="NAD_Glu_DH_ACT3"/>
</dbReference>
<keyword evidence="1" id="KW-0560">Oxidoreductase</keyword>
<gene>
    <name evidence="7" type="ORF">C0081_15940</name>
</gene>
<reference evidence="7 8" key="1">
    <citation type="submission" date="2018-01" db="EMBL/GenBank/DDBJ databases">
        <title>The draft genome sequence of Cohaesibacter sp. H1304.</title>
        <authorList>
            <person name="Wang N.-N."/>
            <person name="Du Z.-J."/>
        </authorList>
    </citation>
    <scope>NUCLEOTIDE SEQUENCE [LARGE SCALE GENOMIC DNA]</scope>
    <source>
        <strain evidence="7 8">H1304</strain>
    </source>
</reference>
<dbReference type="RefSeq" id="WP_101534805.1">
    <property type="nucleotide sequence ID" value="NZ_PKUQ01000031.1"/>
</dbReference>
<feature type="domain" description="NAD-glutamate dehydrogenase ACT2" evidence="5">
    <location>
        <begin position="409"/>
        <end position="497"/>
    </location>
</feature>
<dbReference type="GO" id="GO:0004069">
    <property type="term" value="F:L-aspartate:2-oxoglutarate aminotransferase activity"/>
    <property type="evidence" value="ECO:0007669"/>
    <property type="project" value="InterPro"/>
</dbReference>
<protein>
    <submittedName>
        <fullName evidence="7">NAD-glutamate dehydrogenase</fullName>
    </submittedName>
</protein>
<evidence type="ECO:0000259" key="5">
    <source>
        <dbReference type="Pfam" id="PF21076"/>
    </source>
</evidence>
<feature type="domain" description="NAD-glutamate dehydrogenase catalytic" evidence="2">
    <location>
        <begin position="730"/>
        <end position="1224"/>
    </location>
</feature>
<evidence type="ECO:0000259" key="6">
    <source>
        <dbReference type="Pfam" id="PF21077"/>
    </source>
</evidence>
<dbReference type="PANTHER" id="PTHR43403">
    <property type="entry name" value="NAD-SPECIFIC GLUTAMATE DEHYDROGENASE"/>
    <property type="match status" value="1"/>
</dbReference>
<sequence>MAPELKREHAARIAEAKALAAKNSPLEVDFLEKFFALGDKEDLARYKAPEIAQLVHKSFEKFASSYDGQHHIEIFDPAFKGDADAMTNQITIIELNNINKPFLVDSIMGALQNAGLDIHLVLHPILTVERDDKGNLIALHNRLDVRGDPKLQRESLIHVHVSRLPSKSKRAELEKTLDSILSDVDAVVGDWKSMLLRLEETIAVFKIMPPPLPQDDIDETVEFLRWLAGNNFTLLGMREYAFDGTSEEGELTRTQRPGLGLLRNPDVRVLRRGTELVTMTPEIREFLMRPEPLIITKANVKTNVHRRTYMDYIGVKLYGDQGQLTGELRIVGLFTSTAYNRSATNIPFLRRKVANTLEAATVDPSGHSGKALLNVLEGYPRDELFQVDQETLLANCQQILRLHQRPRIRILSRVDKFDRFVSCLVYVPRDRYNTSIRLQIGEYLSDVYDGRLSAVYPDFPDGPLARVHFIIGRSTGKTPTPTRTKLEEAVNAIVRTWADGLTQAVRDSSSLKRASQLINRYCEAFSDAYRDTFSPEIAVADIATMEGMNGSVSTAIQFYRKDQGAPHRIALKLFHQANPIPLSERVPILENMGFRVIDERSYAITPLDGDRTFWMHDMELERANGKAIDIDDVGAKLEACFLAVWDGSAENDGYNQLAMAAELDWRDITILRTISRYLRQIRIPYDQDYMWGTLNTYPDLSALLVQLFHARFDPARDQREEECKRLSSGILAALEQVSNLDDDRIIRKFLAIIQASLRTNFYQRTQEGGFKPTLSIKLNPRAMEDMPTPKPFREIFVYSPRVEGLHLRFGKVARGGLRWSDRPQDFRTEVLGLVKAQQVKNAVIVPVGSKGGFVPKHLPTEGGRDAFMAEGIACYKIFVSSLLDVTDNLDGKNILPPENVIRHDEDDPYLVVAADKGTATFSDIANSISEDHNFWLGDAFASGGSAGYDHKKMAITARGAWEAVKRHFREMDRDIQTEPFTTVGVGDMSGDVFGNGMLLSKETRLIAAFDHRDIFIDPNPDAAKSWAERKRIFELDRSSWRDYDESLISKGGGIFSRSEKSITLSKEAQTALGMRQAKVTPQELMKAILMADVDLLWFGGIGTYIRASSESDADAGDRANDAIRVTPKEMRVKVLGEGANLGVTQRARIEFNQLGGRSNSDAIDNSAGVNSSDMEVNIKIALGTAVRDKRLTTATRNKLQVKMTDNVAELVLRNNYLQTLSISLTQMRGMEDFGYQVRLMERLEEAGELDRAVEFLPDNEALNEARKKGQPLTRAEIGVLLAYAKNTLYDELLQSHLPDEDYLEHELFRYFPAEMQKAHADDIISHRLRREIISTVITNSMINRGGATLLPRIADKTGTSPVEIARAYVAVRDSFDLRGLHSAIDALDNKVSGAVQLELYEQVQKLLLAEILWFMRNIPTSMSIAQAVELYRGGIKELSVKMDQYLPPYLAERLKVQTERYVEHEVPQNLASQIAHLSLISRIPDIVLVAERAGQSLDKAAQAYFAITGHFKIGRIDALAQSLDVSDYYEGLALDRVRDSLSNAHNQMTVGILGLATEDQNGLDVWLETGGAAIKRTVKAVNKITESEDLTVSKLAVAAGLLSDLARDL</sequence>
<dbReference type="GO" id="GO:0006538">
    <property type="term" value="P:L-glutamate catabolic process"/>
    <property type="evidence" value="ECO:0007669"/>
    <property type="project" value="InterPro"/>
</dbReference>
<dbReference type="Pfam" id="PF21078">
    <property type="entry name" value="GDH_HM3"/>
    <property type="match status" value="1"/>
</dbReference>
<feature type="domain" description="NAD-specific glutamate dehydrogenase C-terminal" evidence="3">
    <location>
        <begin position="1269"/>
        <end position="1603"/>
    </location>
</feature>
<keyword evidence="8" id="KW-1185">Reference proteome</keyword>
<name>A0A2N5XPL9_9HYPH</name>
<evidence type="ECO:0000259" key="2">
    <source>
        <dbReference type="Pfam" id="PF05088"/>
    </source>
</evidence>
<dbReference type="Pfam" id="PF21073">
    <property type="entry name" value="GDH_HM1"/>
    <property type="match status" value="1"/>
</dbReference>
<dbReference type="InterPro" id="IPR036291">
    <property type="entry name" value="NAD(P)-bd_dom_sf"/>
</dbReference>
<dbReference type="SUPFAM" id="SSF51735">
    <property type="entry name" value="NAD(P)-binding Rossmann-fold domains"/>
    <property type="match status" value="1"/>
</dbReference>
<proteinExistence type="predicted"/>
<dbReference type="Proteomes" id="UP000234881">
    <property type="component" value="Unassembled WGS sequence"/>
</dbReference>
<dbReference type="Pfam" id="PF21079">
    <property type="entry name" value="GDH_HM2"/>
    <property type="match status" value="1"/>
</dbReference>
<evidence type="ECO:0000259" key="4">
    <source>
        <dbReference type="Pfam" id="PF21075"/>
    </source>
</evidence>
<dbReference type="Pfam" id="PF21076">
    <property type="entry name" value="GDH_ACT2"/>
    <property type="match status" value="1"/>
</dbReference>
<dbReference type="PIRSF" id="PIRSF036761">
    <property type="entry name" value="GDH_Mll4104"/>
    <property type="match status" value="1"/>
</dbReference>
<comment type="caution">
    <text evidence="7">The sequence shown here is derived from an EMBL/GenBank/DDBJ whole genome shotgun (WGS) entry which is preliminary data.</text>
</comment>
<feature type="domain" description="NAD-glutamate dehydrogenase N-terminal ACT1" evidence="4">
    <location>
        <begin position="30"/>
        <end position="177"/>
    </location>
</feature>
<dbReference type="InterPro" id="IPR024727">
    <property type="entry name" value="NAD_Glu_DH_N_ACT1"/>
</dbReference>
<dbReference type="Pfam" id="PF21075">
    <property type="entry name" value="GDH_ACT1"/>
    <property type="match status" value="1"/>
</dbReference>
<dbReference type="InterPro" id="IPR049062">
    <property type="entry name" value="NAD_Glu_DH_ACT2"/>
</dbReference>
<dbReference type="EMBL" id="PKUQ01000031">
    <property type="protein sequence ID" value="PLW76370.1"/>
    <property type="molecule type" value="Genomic_DNA"/>
</dbReference>
<accession>A0A2N5XPL9</accession>
<feature type="domain" description="NAD-glutamate dehydrogenase ACT3" evidence="6">
    <location>
        <begin position="554"/>
        <end position="633"/>
    </location>
</feature>
<dbReference type="PANTHER" id="PTHR43403:SF1">
    <property type="entry name" value="NAD-SPECIFIC GLUTAMATE DEHYDROGENASE"/>
    <property type="match status" value="1"/>
</dbReference>
<evidence type="ECO:0000313" key="8">
    <source>
        <dbReference type="Proteomes" id="UP000234881"/>
    </source>
</evidence>
<dbReference type="InterPro" id="IPR046346">
    <property type="entry name" value="Aminoacid_DH-like_N_sf"/>
</dbReference>
<dbReference type="InterPro" id="IPR049058">
    <property type="entry name" value="NAD_Glu_DH_HM2"/>
</dbReference>
<dbReference type="GO" id="GO:0004352">
    <property type="term" value="F:glutamate dehydrogenase (NAD+) activity"/>
    <property type="evidence" value="ECO:0007669"/>
    <property type="project" value="InterPro"/>
</dbReference>
<dbReference type="OrthoDB" id="9758052at2"/>
<dbReference type="Gene3D" id="3.40.50.720">
    <property type="entry name" value="NAD(P)-binding Rossmann-like Domain"/>
    <property type="match status" value="1"/>
</dbReference>
<dbReference type="InterPro" id="IPR049059">
    <property type="entry name" value="NAD_Glu_DH_HM1"/>
</dbReference>
<evidence type="ECO:0000313" key="7">
    <source>
        <dbReference type="EMBL" id="PLW76370.1"/>
    </source>
</evidence>